<reference evidence="1" key="1">
    <citation type="submission" date="2021-01" db="EMBL/GenBank/DDBJ databases">
        <authorList>
            <consortium name="Genoscope - CEA"/>
            <person name="William W."/>
        </authorList>
    </citation>
    <scope>NUCLEOTIDE SEQUENCE</scope>
</reference>
<accession>A0A8S1RRT8</accession>
<evidence type="ECO:0000313" key="2">
    <source>
        <dbReference type="Proteomes" id="UP000692954"/>
    </source>
</evidence>
<sequence>MGNFSLVQIILKLTERFVFEYFEISSFFEQFLQKQFFETGIKSRMMNQNILIMLFINPLFVKRFQDRLIVIYQESENKLRKVINIFLERNENSQINNNKRILILNVNLQIIRF</sequence>
<dbReference type="AlphaFoldDB" id="A0A8S1RRT8"/>
<proteinExistence type="predicted"/>
<evidence type="ECO:0000313" key="1">
    <source>
        <dbReference type="EMBL" id="CAD8129849.1"/>
    </source>
</evidence>
<dbReference type="Proteomes" id="UP000692954">
    <property type="component" value="Unassembled WGS sequence"/>
</dbReference>
<keyword evidence="2" id="KW-1185">Reference proteome</keyword>
<comment type="caution">
    <text evidence="1">The sequence shown here is derived from an EMBL/GenBank/DDBJ whole genome shotgun (WGS) entry which is preliminary data.</text>
</comment>
<name>A0A8S1RRT8_9CILI</name>
<dbReference type="EMBL" id="CAJJDN010000247">
    <property type="protein sequence ID" value="CAD8129849.1"/>
    <property type="molecule type" value="Genomic_DNA"/>
</dbReference>
<gene>
    <name evidence="1" type="ORF">PSON_ATCC_30995.1.T2470007</name>
</gene>
<organism evidence="1 2">
    <name type="scientific">Paramecium sonneborni</name>
    <dbReference type="NCBI Taxonomy" id="65129"/>
    <lineage>
        <taxon>Eukaryota</taxon>
        <taxon>Sar</taxon>
        <taxon>Alveolata</taxon>
        <taxon>Ciliophora</taxon>
        <taxon>Intramacronucleata</taxon>
        <taxon>Oligohymenophorea</taxon>
        <taxon>Peniculida</taxon>
        <taxon>Parameciidae</taxon>
        <taxon>Paramecium</taxon>
    </lineage>
</organism>
<protein>
    <submittedName>
        <fullName evidence="1">Uncharacterized protein</fullName>
    </submittedName>
</protein>